<gene>
    <name evidence="2" type="ORF">EIK76_05570</name>
</gene>
<dbReference type="EMBL" id="RRCF01000001">
    <property type="protein sequence ID" value="RRJ23534.1"/>
    <property type="molecule type" value="Genomic_DNA"/>
</dbReference>
<organism evidence="2 3">
    <name type="scientific">Rheinheimera mesophila</name>
    <dbReference type="NCBI Taxonomy" id="1547515"/>
    <lineage>
        <taxon>Bacteria</taxon>
        <taxon>Pseudomonadati</taxon>
        <taxon>Pseudomonadota</taxon>
        <taxon>Gammaproteobacteria</taxon>
        <taxon>Chromatiales</taxon>
        <taxon>Chromatiaceae</taxon>
        <taxon>Rheinheimera</taxon>
    </lineage>
</organism>
<sequence>MWFRGGREAPFGVQPELAQQAQTTPKGRPLVVKREVSGKAANKSPLLSSHRKVAFAISRSKKLSCRHTKPAAKTRGKGQDLTPILKGKLRQNFHWKKWEGRVYINLQAYQDSIEQEFKA</sequence>
<dbReference type="RefSeq" id="WP_046518213.1">
    <property type="nucleotide sequence ID" value="NZ_LAVS01000001.1"/>
</dbReference>
<proteinExistence type="predicted"/>
<name>A0A3P3QQR2_9GAMM</name>
<keyword evidence="3" id="KW-1185">Reference proteome</keyword>
<evidence type="ECO:0000313" key="3">
    <source>
        <dbReference type="Proteomes" id="UP000276260"/>
    </source>
</evidence>
<dbReference type="AlphaFoldDB" id="A0A3P3QQR2"/>
<reference evidence="2 3" key="1">
    <citation type="submission" date="2018-11" db="EMBL/GenBank/DDBJ databases">
        <title>Draft genome analysis of Rheinheimera mesophila isolated from an industrial waste site.</title>
        <authorList>
            <person name="Yu Q."/>
            <person name="Qi Y."/>
            <person name="Zhang H."/>
            <person name="Lu Y."/>
            <person name="Pu J."/>
        </authorList>
    </citation>
    <scope>NUCLEOTIDE SEQUENCE [LARGE SCALE GENOMIC DNA]</scope>
    <source>
        <strain evidence="2 3">IITR13</strain>
    </source>
</reference>
<evidence type="ECO:0000256" key="1">
    <source>
        <dbReference type="SAM" id="MobiDB-lite"/>
    </source>
</evidence>
<protein>
    <submittedName>
        <fullName evidence="2">Uncharacterized protein</fullName>
    </submittedName>
</protein>
<evidence type="ECO:0000313" key="2">
    <source>
        <dbReference type="EMBL" id="RRJ23534.1"/>
    </source>
</evidence>
<dbReference type="Proteomes" id="UP000276260">
    <property type="component" value="Unassembled WGS sequence"/>
</dbReference>
<accession>A0A3P3QQR2</accession>
<comment type="caution">
    <text evidence="2">The sequence shown here is derived from an EMBL/GenBank/DDBJ whole genome shotgun (WGS) entry which is preliminary data.</text>
</comment>
<feature type="region of interest" description="Disordered" evidence="1">
    <location>
        <begin position="1"/>
        <end position="31"/>
    </location>
</feature>